<dbReference type="STRING" id="369723.Strop_2047"/>
<dbReference type="InterPro" id="IPR036390">
    <property type="entry name" value="WH_DNA-bd_sf"/>
</dbReference>
<dbReference type="SMART" id="SM00418">
    <property type="entry name" value="HTH_ARSR"/>
    <property type="match status" value="1"/>
</dbReference>
<sequence>MTGAAEEGYNQLVMKQVSYALDEPERLDATFAALADPIRRAILARLAQGDATVKEIAAPFPVSQPAISRHLKVLERAGLISRGRVAQRRPCHLEGRQLRMVVDWLENYRSYWAEAYGRLDQLLDELQAGDDTPQSTNGREGQAA</sequence>
<evidence type="ECO:0000313" key="3">
    <source>
        <dbReference type="Proteomes" id="UP000000235"/>
    </source>
</evidence>
<dbReference type="Gene3D" id="1.10.10.10">
    <property type="entry name" value="Winged helix-like DNA-binding domain superfamily/Winged helix DNA-binding domain"/>
    <property type="match status" value="1"/>
</dbReference>
<reference evidence="3" key="1">
    <citation type="journal article" date="2007" name="Proc. Natl. Acad. Sci. U.S.A.">
        <title>Genome sequencing reveals complex secondary metabolome in the marine actinomycete Salinispora tropica.</title>
        <authorList>
            <person name="Udwary D.W."/>
            <person name="Zeigler L."/>
            <person name="Asolkar R.N."/>
            <person name="Singan V."/>
            <person name="Lapidus A."/>
            <person name="Fenical W."/>
            <person name="Jensen P.R."/>
            <person name="Moore B.S."/>
        </authorList>
    </citation>
    <scope>NUCLEOTIDE SEQUENCE [LARGE SCALE GENOMIC DNA]</scope>
    <source>
        <strain evidence="3">ATCC BAA-916 / DSM 44818 / CNB-440</strain>
    </source>
</reference>
<organism evidence="2 3">
    <name type="scientific">Salinispora tropica (strain ATCC BAA-916 / DSM 44818 / JCM 13857 / NBRC 105044 / CNB-440)</name>
    <dbReference type="NCBI Taxonomy" id="369723"/>
    <lineage>
        <taxon>Bacteria</taxon>
        <taxon>Bacillati</taxon>
        <taxon>Actinomycetota</taxon>
        <taxon>Actinomycetes</taxon>
        <taxon>Micromonosporales</taxon>
        <taxon>Micromonosporaceae</taxon>
        <taxon>Salinispora</taxon>
    </lineage>
</organism>
<proteinExistence type="predicted"/>
<dbReference type="Proteomes" id="UP000000235">
    <property type="component" value="Chromosome"/>
</dbReference>
<dbReference type="PANTHER" id="PTHR38600:SF2">
    <property type="entry name" value="SLL0088 PROTEIN"/>
    <property type="match status" value="1"/>
</dbReference>
<dbReference type="HOGENOM" id="CLU_097806_0_2_11"/>
<dbReference type="SUPFAM" id="SSF46785">
    <property type="entry name" value="Winged helix' DNA-binding domain"/>
    <property type="match status" value="1"/>
</dbReference>
<dbReference type="InterPro" id="IPR036388">
    <property type="entry name" value="WH-like_DNA-bd_sf"/>
</dbReference>
<gene>
    <name evidence="2" type="ordered locus">Strop_2047</name>
</gene>
<dbReference type="CDD" id="cd00090">
    <property type="entry name" value="HTH_ARSR"/>
    <property type="match status" value="1"/>
</dbReference>
<dbReference type="InterPro" id="IPR001845">
    <property type="entry name" value="HTH_ArsR_DNA-bd_dom"/>
</dbReference>
<dbReference type="KEGG" id="stp:Strop_2047"/>
<dbReference type="GO" id="GO:0003700">
    <property type="term" value="F:DNA-binding transcription factor activity"/>
    <property type="evidence" value="ECO:0007669"/>
    <property type="project" value="InterPro"/>
</dbReference>
<dbReference type="EMBL" id="CP000667">
    <property type="protein sequence ID" value="ABP54500.1"/>
    <property type="molecule type" value="Genomic_DNA"/>
</dbReference>
<dbReference type="PROSITE" id="PS50987">
    <property type="entry name" value="HTH_ARSR_2"/>
    <property type="match status" value="1"/>
</dbReference>
<dbReference type="eggNOG" id="COG0640">
    <property type="taxonomic scope" value="Bacteria"/>
</dbReference>
<keyword evidence="3" id="KW-1185">Reference proteome</keyword>
<evidence type="ECO:0000313" key="2">
    <source>
        <dbReference type="EMBL" id="ABP54500.1"/>
    </source>
</evidence>
<dbReference type="PRINTS" id="PR00778">
    <property type="entry name" value="HTHARSR"/>
</dbReference>
<dbReference type="Pfam" id="PF01022">
    <property type="entry name" value="HTH_5"/>
    <property type="match status" value="1"/>
</dbReference>
<feature type="domain" description="HTH arsR-type" evidence="1">
    <location>
        <begin position="19"/>
        <end position="113"/>
    </location>
</feature>
<dbReference type="PANTHER" id="PTHR38600">
    <property type="entry name" value="TRANSCRIPTIONAL REGULATORY PROTEIN"/>
    <property type="match status" value="1"/>
</dbReference>
<dbReference type="NCBIfam" id="NF033788">
    <property type="entry name" value="HTH_metalloreg"/>
    <property type="match status" value="1"/>
</dbReference>
<dbReference type="AlphaFoldDB" id="A4X6K0"/>
<protein>
    <submittedName>
        <fullName evidence="2">Transcriptional regulator, ArsR family</fullName>
    </submittedName>
</protein>
<evidence type="ECO:0000259" key="1">
    <source>
        <dbReference type="PROSITE" id="PS50987"/>
    </source>
</evidence>
<name>A4X6K0_SALTO</name>
<accession>A4X6K0</accession>
<dbReference type="InterPro" id="IPR011991">
    <property type="entry name" value="ArsR-like_HTH"/>
</dbReference>